<dbReference type="InterPro" id="IPR045337">
    <property type="entry name" value="MmgE_PrpD_C"/>
</dbReference>
<dbReference type="Proteomes" id="UP000239290">
    <property type="component" value="Unassembled WGS sequence"/>
</dbReference>
<dbReference type="RefSeq" id="WP_105417621.1">
    <property type="nucleotide sequence ID" value="NZ_PUIO01000028.1"/>
</dbReference>
<dbReference type="AlphaFoldDB" id="A0A2S8J724"/>
<accession>A0A2S8J724</accession>
<dbReference type="Pfam" id="PF03972">
    <property type="entry name" value="MmgE_PrpD_N"/>
    <property type="match status" value="1"/>
</dbReference>
<protein>
    <submittedName>
        <fullName evidence="4">MmgE/PrpD family protein 4</fullName>
    </submittedName>
</protein>
<dbReference type="InterPro" id="IPR036148">
    <property type="entry name" value="MmgE/PrpD_sf"/>
</dbReference>
<dbReference type="Gene3D" id="1.10.4100.10">
    <property type="entry name" value="2-methylcitrate dehydratase PrpD"/>
    <property type="match status" value="1"/>
</dbReference>
<gene>
    <name evidence="4" type="ORF">C5613_22180</name>
</gene>
<dbReference type="Pfam" id="PF19305">
    <property type="entry name" value="MmgE_PrpD_C"/>
    <property type="match status" value="1"/>
</dbReference>
<evidence type="ECO:0000259" key="3">
    <source>
        <dbReference type="Pfam" id="PF19305"/>
    </source>
</evidence>
<evidence type="ECO:0000313" key="4">
    <source>
        <dbReference type="EMBL" id="PQP22777.1"/>
    </source>
</evidence>
<dbReference type="InterPro" id="IPR045336">
    <property type="entry name" value="MmgE_PrpD_N"/>
</dbReference>
<reference evidence="5" key="1">
    <citation type="submission" date="2018-02" db="EMBL/GenBank/DDBJ databases">
        <title>Draft genome sequencing of Rhodococcus opacus KU647198.</title>
        <authorList>
            <person name="Zheng B.-X."/>
        </authorList>
    </citation>
    <scope>NUCLEOTIDE SEQUENCE [LARGE SCALE GENOMIC DNA]</scope>
    <source>
        <strain evidence="5">04-OD7</strain>
    </source>
</reference>
<evidence type="ECO:0000259" key="2">
    <source>
        <dbReference type="Pfam" id="PF03972"/>
    </source>
</evidence>
<evidence type="ECO:0000256" key="1">
    <source>
        <dbReference type="ARBA" id="ARBA00006174"/>
    </source>
</evidence>
<feature type="domain" description="MmgE/PrpD C-terminal" evidence="3">
    <location>
        <begin position="272"/>
        <end position="391"/>
    </location>
</feature>
<feature type="domain" description="MmgE/PrpD N-terminal" evidence="2">
    <location>
        <begin position="9"/>
        <end position="250"/>
    </location>
</feature>
<dbReference type="SUPFAM" id="SSF103378">
    <property type="entry name" value="2-methylcitrate dehydratase PrpD"/>
    <property type="match status" value="1"/>
</dbReference>
<dbReference type="PANTHER" id="PTHR16943:SF8">
    <property type="entry name" value="2-METHYLCITRATE DEHYDRATASE"/>
    <property type="match status" value="1"/>
</dbReference>
<comment type="caution">
    <text evidence="4">The sequence shown here is derived from an EMBL/GenBank/DDBJ whole genome shotgun (WGS) entry which is preliminary data.</text>
</comment>
<name>A0A2S8J724_RHOOP</name>
<dbReference type="GO" id="GO:0016829">
    <property type="term" value="F:lyase activity"/>
    <property type="evidence" value="ECO:0007669"/>
    <property type="project" value="InterPro"/>
</dbReference>
<proteinExistence type="inferred from homology"/>
<dbReference type="InterPro" id="IPR005656">
    <property type="entry name" value="MmgE_PrpD"/>
</dbReference>
<dbReference type="EMBL" id="PUIO01000028">
    <property type="protein sequence ID" value="PQP22777.1"/>
    <property type="molecule type" value="Genomic_DNA"/>
</dbReference>
<sequence length="456" mass="47115">MSGSTIAERLGVFAAGLEVDALPRPVVERTTGCLLHALAVGMAGSAAGFGRKAEQASPGVSSPPNLEGYARSLVTGQWHPASTAAFINGVHLHARAQEDTHGTFHPGVSVIPAALAAAESSAVDGRTLLAAVVAGYEVGIALSGPLTDLTTPPFRATAVFGPVAAAAAVGRIRGLSGEHMTSALAIAASISGGTSESFGAGTDEWHFQSGIAATSGLMAAQLAETGVAGSRTAFEAEAGFLDCFSRSREAAETLGRDLGRSWNILDVTFKPYPVCAFNQAPAMLAVRLRESGLRADEVASIRLRMNEREATYPGMPSRGPFASTSQTLMSARFAFATGLVHGDITYDLLQQFTDPEVLGLIGKIDLVAEPGRSAKTAHATVVQIDGTTVHDAIEDSDAMLSWHMDGVVRNAERLASEIPLSAEELESLVDSVATLPQASSVDPLIRSALAGISVGT</sequence>
<comment type="similarity">
    <text evidence="1">Belongs to the PrpD family.</text>
</comment>
<dbReference type="InterPro" id="IPR042183">
    <property type="entry name" value="MmgE/PrpD_sf_1"/>
</dbReference>
<evidence type="ECO:0000313" key="5">
    <source>
        <dbReference type="Proteomes" id="UP000239290"/>
    </source>
</evidence>
<organism evidence="4 5">
    <name type="scientific">Rhodococcus opacus</name>
    <name type="common">Nocardia opaca</name>
    <dbReference type="NCBI Taxonomy" id="37919"/>
    <lineage>
        <taxon>Bacteria</taxon>
        <taxon>Bacillati</taxon>
        <taxon>Actinomycetota</taxon>
        <taxon>Actinomycetes</taxon>
        <taxon>Mycobacteriales</taxon>
        <taxon>Nocardiaceae</taxon>
        <taxon>Rhodococcus</taxon>
    </lineage>
</organism>
<dbReference type="PANTHER" id="PTHR16943">
    <property type="entry name" value="2-METHYLCITRATE DEHYDRATASE-RELATED"/>
    <property type="match status" value="1"/>
</dbReference>